<dbReference type="AlphaFoldDB" id="A0A0L6JNP8"/>
<evidence type="ECO:0000313" key="1">
    <source>
        <dbReference type="EMBL" id="KNY27456.1"/>
    </source>
</evidence>
<comment type="caution">
    <text evidence="1">The sequence shown here is derived from an EMBL/GenBank/DDBJ whole genome shotgun (WGS) entry which is preliminary data.</text>
</comment>
<accession>A0A0L6JNP8</accession>
<protein>
    <submittedName>
        <fullName evidence="1">Uncharacterized protein</fullName>
    </submittedName>
</protein>
<dbReference type="Gene3D" id="1.25.40.20">
    <property type="entry name" value="Ankyrin repeat-containing domain"/>
    <property type="match status" value="1"/>
</dbReference>
<dbReference type="STRING" id="398512.Bccel_2727"/>
<name>A0A0L6JNP8_9FIRM</name>
<gene>
    <name evidence="1" type="ORF">Bccel_2727</name>
</gene>
<dbReference type="RefSeq" id="WP_050753427.1">
    <property type="nucleotide sequence ID" value="NZ_LGTC01000001.1"/>
</dbReference>
<reference evidence="2" key="1">
    <citation type="submission" date="2015-07" db="EMBL/GenBank/DDBJ databases">
        <title>Near-Complete Genome Sequence of the Cellulolytic Bacterium Bacteroides (Pseudobacteroides) cellulosolvens ATCC 35603.</title>
        <authorList>
            <person name="Dassa B."/>
            <person name="Utturkar S.M."/>
            <person name="Klingeman D.M."/>
            <person name="Hurt R.A."/>
            <person name="Keller M."/>
            <person name="Xu J."/>
            <person name="Reddy Y.H.K."/>
            <person name="Borovok I."/>
            <person name="Grinberg I.R."/>
            <person name="Lamed R."/>
            <person name="Zhivin O."/>
            <person name="Bayer E.A."/>
            <person name="Brown S.D."/>
        </authorList>
    </citation>
    <scope>NUCLEOTIDE SEQUENCE [LARGE SCALE GENOMIC DNA]</scope>
    <source>
        <strain evidence="2">DSM 2933</strain>
    </source>
</reference>
<dbReference type="EMBL" id="LGTC01000001">
    <property type="protein sequence ID" value="KNY27456.1"/>
    <property type="molecule type" value="Genomic_DNA"/>
</dbReference>
<sequence length="145" mass="16412" precursor="true">MKKCTLFIVLISLICLASTIVYKYTHIDLVDAVRLNDSKLIEEKLKIYNDSFIMKDAIILAAYLGYSEPLEILLKYNESSPYYVNLSSLQYDSDLPYDCKNKECVDILLKYGMVLETPDAVAMNPVSNAVKAGNYDMAVYLIKKG</sequence>
<dbReference type="InterPro" id="IPR036770">
    <property type="entry name" value="Ankyrin_rpt-contain_sf"/>
</dbReference>
<organism evidence="1 2">
    <name type="scientific">Pseudobacteroides cellulosolvens ATCC 35603 = DSM 2933</name>
    <dbReference type="NCBI Taxonomy" id="398512"/>
    <lineage>
        <taxon>Bacteria</taxon>
        <taxon>Bacillati</taxon>
        <taxon>Bacillota</taxon>
        <taxon>Clostridia</taxon>
        <taxon>Eubacteriales</taxon>
        <taxon>Oscillospiraceae</taxon>
        <taxon>Pseudobacteroides</taxon>
    </lineage>
</organism>
<proteinExistence type="predicted"/>
<keyword evidence="2" id="KW-1185">Reference proteome</keyword>
<dbReference type="SUPFAM" id="SSF48403">
    <property type="entry name" value="Ankyrin repeat"/>
    <property type="match status" value="1"/>
</dbReference>
<dbReference type="Proteomes" id="UP000036923">
    <property type="component" value="Unassembled WGS sequence"/>
</dbReference>
<evidence type="ECO:0000313" key="2">
    <source>
        <dbReference type="Proteomes" id="UP000036923"/>
    </source>
</evidence>